<dbReference type="InterPro" id="IPR014710">
    <property type="entry name" value="RmlC-like_jellyroll"/>
</dbReference>
<dbReference type="PANTHER" id="PTHR43212:SF3">
    <property type="entry name" value="QUERCETIN 2,3-DIOXYGENASE"/>
    <property type="match status" value="1"/>
</dbReference>
<feature type="domain" description="Pirin N-terminal" evidence="3">
    <location>
        <begin position="11"/>
        <end position="118"/>
    </location>
</feature>
<evidence type="ECO:0000259" key="4">
    <source>
        <dbReference type="Pfam" id="PF17954"/>
    </source>
</evidence>
<comment type="similarity">
    <text evidence="1 2">Belongs to the pirin family.</text>
</comment>
<dbReference type="Gene3D" id="2.60.120.10">
    <property type="entry name" value="Jelly Rolls"/>
    <property type="match status" value="2"/>
</dbReference>
<dbReference type="InterPro" id="IPR003829">
    <property type="entry name" value="Pirin_N_dom"/>
</dbReference>
<dbReference type="InterPro" id="IPR012093">
    <property type="entry name" value="Pirin"/>
</dbReference>
<proteinExistence type="inferred from homology"/>
<dbReference type="EMBL" id="JACXZA010000001">
    <property type="protein sequence ID" value="MBD3917507.1"/>
    <property type="molecule type" value="Genomic_DNA"/>
</dbReference>
<name>A0ABR8MNB7_9BACL</name>
<dbReference type="Proteomes" id="UP000609346">
    <property type="component" value="Unassembled WGS sequence"/>
</dbReference>
<dbReference type="SUPFAM" id="SSF51182">
    <property type="entry name" value="RmlC-like cupins"/>
    <property type="match status" value="1"/>
</dbReference>
<evidence type="ECO:0000313" key="6">
    <source>
        <dbReference type="Proteomes" id="UP000609346"/>
    </source>
</evidence>
<dbReference type="InterPro" id="IPR011051">
    <property type="entry name" value="RmlC_Cupin_sf"/>
</dbReference>
<dbReference type="CDD" id="cd02910">
    <property type="entry name" value="cupin_Yhhw_N"/>
    <property type="match status" value="1"/>
</dbReference>
<dbReference type="RefSeq" id="WP_191201798.1">
    <property type="nucleotide sequence ID" value="NZ_JACXZA010000001.1"/>
</dbReference>
<evidence type="ECO:0000313" key="5">
    <source>
        <dbReference type="EMBL" id="MBD3917507.1"/>
    </source>
</evidence>
<organism evidence="5 6">
    <name type="scientific">Paenibacillus terricola</name>
    <dbReference type="NCBI Taxonomy" id="2763503"/>
    <lineage>
        <taxon>Bacteria</taxon>
        <taxon>Bacillati</taxon>
        <taxon>Bacillota</taxon>
        <taxon>Bacilli</taxon>
        <taxon>Bacillales</taxon>
        <taxon>Paenibacillaceae</taxon>
        <taxon>Paenibacillus</taxon>
    </lineage>
</organism>
<dbReference type="InterPro" id="IPR041602">
    <property type="entry name" value="Quercetinase_C"/>
</dbReference>
<accession>A0ABR8MNB7</accession>
<dbReference type="Pfam" id="PF17954">
    <property type="entry name" value="Pirin_C_2"/>
    <property type="match status" value="1"/>
</dbReference>
<sequence>MIAIYPAEQRYHASHGWLESYFSYSFADYYDPDNMQFGPMRVLNDDYIAASEGFGMHPHREMEIVTLVLSGRLEHQDSMGNRANTTWGGIQRMSAGTGVFHSEMNPSEEEAVQLLQMWFMPSEQGIEPSYETSSFDPQSLHGQLVPIVSGSSDLQQAGTVAVIHQDMTMYLTELADGQSVQFKQGERRRVFLFVLEGSVKVEGGSESASLGRRDSARIEGQANLTITGQSGDSGRVLLIDLP</sequence>
<feature type="domain" description="Quercetin 2,3-dioxygenase C-terminal cupin" evidence="4">
    <location>
        <begin position="159"/>
        <end position="241"/>
    </location>
</feature>
<keyword evidence="6" id="KW-1185">Reference proteome</keyword>
<dbReference type="Pfam" id="PF02678">
    <property type="entry name" value="Pirin"/>
    <property type="match status" value="1"/>
</dbReference>
<comment type="caution">
    <text evidence="5">The sequence shown here is derived from an EMBL/GenBank/DDBJ whole genome shotgun (WGS) entry which is preliminary data.</text>
</comment>
<gene>
    <name evidence="5" type="ORF">H8B09_01975</name>
</gene>
<reference evidence="5 6" key="1">
    <citation type="submission" date="2020-09" db="EMBL/GenBank/DDBJ databases">
        <title>Paenibacillus sp. strain PR3 16S rRNA gene Genome sequencing and assembly.</title>
        <authorList>
            <person name="Kim J."/>
        </authorList>
    </citation>
    <scope>NUCLEOTIDE SEQUENCE [LARGE SCALE GENOMIC DNA]</scope>
    <source>
        <strain evidence="5 6">PR3</strain>
    </source>
</reference>
<evidence type="ECO:0000256" key="1">
    <source>
        <dbReference type="ARBA" id="ARBA00008416"/>
    </source>
</evidence>
<evidence type="ECO:0000259" key="3">
    <source>
        <dbReference type="Pfam" id="PF02678"/>
    </source>
</evidence>
<protein>
    <submittedName>
        <fullName evidence="5">Pirin family protein</fullName>
    </submittedName>
</protein>
<evidence type="ECO:0000256" key="2">
    <source>
        <dbReference type="RuleBase" id="RU003457"/>
    </source>
</evidence>
<dbReference type="PANTHER" id="PTHR43212">
    <property type="entry name" value="QUERCETIN 2,3-DIOXYGENASE"/>
    <property type="match status" value="1"/>
</dbReference>
<dbReference type="PIRSF" id="PIRSF006232">
    <property type="entry name" value="Pirin"/>
    <property type="match status" value="1"/>
</dbReference>